<keyword evidence="2" id="KW-0238">DNA-binding</keyword>
<dbReference type="PANTHER" id="PTHR30363:SF55">
    <property type="entry name" value="HTH-TYPE TRANSCRIPTIONAL REGULATOR ULAR"/>
    <property type="match status" value="1"/>
</dbReference>
<dbReference type="Proteomes" id="UP001589767">
    <property type="component" value="Unassembled WGS sequence"/>
</dbReference>
<comment type="caution">
    <text evidence="5">The sequence shown here is derived from an EMBL/GenBank/DDBJ whole genome shotgun (WGS) entry which is preliminary data.</text>
</comment>
<evidence type="ECO:0000256" key="2">
    <source>
        <dbReference type="ARBA" id="ARBA00023125"/>
    </source>
</evidence>
<keyword evidence="3" id="KW-0804">Transcription</keyword>
<dbReference type="SMART" id="SM00420">
    <property type="entry name" value="HTH_DEOR"/>
    <property type="match status" value="1"/>
</dbReference>
<evidence type="ECO:0000313" key="5">
    <source>
        <dbReference type="EMBL" id="MFC0309471.1"/>
    </source>
</evidence>
<dbReference type="InterPro" id="IPR001034">
    <property type="entry name" value="DeoR_HTH"/>
</dbReference>
<dbReference type="InterPro" id="IPR037171">
    <property type="entry name" value="NagB/RpiA_transferase-like"/>
</dbReference>
<dbReference type="PANTHER" id="PTHR30363">
    <property type="entry name" value="HTH-TYPE TRANSCRIPTIONAL REGULATOR SRLR-RELATED"/>
    <property type="match status" value="1"/>
</dbReference>
<evidence type="ECO:0000256" key="1">
    <source>
        <dbReference type="ARBA" id="ARBA00023015"/>
    </source>
</evidence>
<evidence type="ECO:0000256" key="3">
    <source>
        <dbReference type="ARBA" id="ARBA00023163"/>
    </source>
</evidence>
<dbReference type="SUPFAM" id="SSF46785">
    <property type="entry name" value="Winged helix' DNA-binding domain"/>
    <property type="match status" value="1"/>
</dbReference>
<dbReference type="InterPro" id="IPR050313">
    <property type="entry name" value="Carb_Metab_HTH_regulators"/>
</dbReference>
<keyword evidence="1" id="KW-0805">Transcription regulation</keyword>
<accession>A0ABV6H1H5</accession>
<dbReference type="InterPro" id="IPR036388">
    <property type="entry name" value="WH-like_DNA-bd_sf"/>
</dbReference>
<gene>
    <name evidence="5" type="primary">ulaR</name>
    <name evidence="5" type="ORF">ACFFHK_07075</name>
</gene>
<feature type="domain" description="HTH deoR-type" evidence="4">
    <location>
        <begin position="3"/>
        <end position="58"/>
    </location>
</feature>
<organism evidence="5 6">
    <name type="scientific">Gallibacterium trehalosifermentans</name>
    <dbReference type="NCBI Taxonomy" id="516935"/>
    <lineage>
        <taxon>Bacteria</taxon>
        <taxon>Pseudomonadati</taxon>
        <taxon>Pseudomonadota</taxon>
        <taxon>Gammaproteobacteria</taxon>
        <taxon>Pasteurellales</taxon>
        <taxon>Pasteurellaceae</taxon>
        <taxon>Gallibacterium</taxon>
    </lineage>
</organism>
<evidence type="ECO:0000259" key="4">
    <source>
        <dbReference type="PROSITE" id="PS51000"/>
    </source>
</evidence>
<dbReference type="Gene3D" id="1.10.10.10">
    <property type="entry name" value="Winged helix-like DNA-binding domain superfamily/Winged helix DNA-binding domain"/>
    <property type="match status" value="1"/>
</dbReference>
<dbReference type="NCBIfam" id="NF010034">
    <property type="entry name" value="PRK13509.1"/>
    <property type="match status" value="1"/>
</dbReference>
<dbReference type="PROSITE" id="PS00894">
    <property type="entry name" value="HTH_DEOR_1"/>
    <property type="match status" value="1"/>
</dbReference>
<protein>
    <submittedName>
        <fullName evidence="5">HTH-type transcriptional regulator UlaR</fullName>
    </submittedName>
</protein>
<keyword evidence="6" id="KW-1185">Reference proteome</keyword>
<name>A0ABV6H1H5_9PAST</name>
<reference evidence="5 6" key="1">
    <citation type="submission" date="2024-09" db="EMBL/GenBank/DDBJ databases">
        <authorList>
            <person name="Sun Q."/>
            <person name="Mori K."/>
        </authorList>
    </citation>
    <scope>NUCLEOTIDE SEQUENCE [LARGE SCALE GENOMIC DNA]</scope>
    <source>
        <strain evidence="5 6">CCM 7539</strain>
    </source>
</reference>
<dbReference type="InterPro" id="IPR014036">
    <property type="entry name" value="DeoR-like_C"/>
</dbReference>
<dbReference type="InterPro" id="IPR036390">
    <property type="entry name" value="WH_DNA-bd_sf"/>
</dbReference>
<sequence>MNEQIRHQKILTLLAQKKIASTPELIDYLGVSPATIRRDIKKLDQLGKLRKIRNGAELITNQSITKPLLTEPLSSGEKQRIATAAAALCKDGESVILTCGSTMMMLGIALCGRNVQIITNYLPLANYLIEHNHEQVVIMGGQYNKGQAITVSLNSNDETFAANTIFTSGKGLTIDGLYKTDMLIANSEQRLLSRSARLVTLVDSSKLGNAVGMLFTELTNIDVLVTGKEAPPDIINTIRNKGITVITV</sequence>
<dbReference type="SMART" id="SM01134">
    <property type="entry name" value="DeoRC"/>
    <property type="match status" value="1"/>
</dbReference>
<dbReference type="PROSITE" id="PS51000">
    <property type="entry name" value="HTH_DEOR_2"/>
    <property type="match status" value="1"/>
</dbReference>
<dbReference type="Pfam" id="PF08220">
    <property type="entry name" value="HTH_DeoR"/>
    <property type="match status" value="1"/>
</dbReference>
<dbReference type="PRINTS" id="PR00037">
    <property type="entry name" value="HTHLACR"/>
</dbReference>
<proteinExistence type="predicted"/>
<evidence type="ECO:0000313" key="6">
    <source>
        <dbReference type="Proteomes" id="UP001589767"/>
    </source>
</evidence>
<dbReference type="InterPro" id="IPR018356">
    <property type="entry name" value="Tscrpt_reg_HTH_DeoR_CS"/>
</dbReference>
<dbReference type="EMBL" id="JBHLWB010000008">
    <property type="protein sequence ID" value="MFC0309471.1"/>
    <property type="molecule type" value="Genomic_DNA"/>
</dbReference>
<dbReference type="SUPFAM" id="SSF100950">
    <property type="entry name" value="NagB/RpiA/CoA transferase-like"/>
    <property type="match status" value="1"/>
</dbReference>
<dbReference type="RefSeq" id="WP_382370968.1">
    <property type="nucleotide sequence ID" value="NZ_JBHLWB010000008.1"/>
</dbReference>
<dbReference type="Pfam" id="PF00455">
    <property type="entry name" value="DeoRC"/>
    <property type="match status" value="1"/>
</dbReference>